<protein>
    <submittedName>
        <fullName evidence="1">Uncharacterized protein</fullName>
    </submittedName>
</protein>
<organism evidence="1 2">
    <name type="scientific">Ameca splendens</name>
    <dbReference type="NCBI Taxonomy" id="208324"/>
    <lineage>
        <taxon>Eukaryota</taxon>
        <taxon>Metazoa</taxon>
        <taxon>Chordata</taxon>
        <taxon>Craniata</taxon>
        <taxon>Vertebrata</taxon>
        <taxon>Euteleostomi</taxon>
        <taxon>Actinopterygii</taxon>
        <taxon>Neopterygii</taxon>
        <taxon>Teleostei</taxon>
        <taxon>Neoteleostei</taxon>
        <taxon>Acanthomorphata</taxon>
        <taxon>Ovalentaria</taxon>
        <taxon>Atherinomorphae</taxon>
        <taxon>Cyprinodontiformes</taxon>
        <taxon>Goodeidae</taxon>
        <taxon>Ameca</taxon>
    </lineage>
</organism>
<feature type="non-terminal residue" evidence="1">
    <location>
        <position position="1"/>
    </location>
</feature>
<name>A0ABV1AEL0_9TELE</name>
<dbReference type="EMBL" id="JAHRIP010091766">
    <property type="protein sequence ID" value="MEQ2317018.1"/>
    <property type="molecule type" value="Genomic_DNA"/>
</dbReference>
<sequence>VTGTVLAAQAVWAAAAAPAAARAQRAAANRMGLTAATTVTLSRWLPLQVKLEIRSTVQQLTKAMVSHKGISRTPLTFIWPI</sequence>
<keyword evidence="2" id="KW-1185">Reference proteome</keyword>
<accession>A0ABV1AEL0</accession>
<reference evidence="1 2" key="1">
    <citation type="submission" date="2021-06" db="EMBL/GenBank/DDBJ databases">
        <authorList>
            <person name="Palmer J.M."/>
        </authorList>
    </citation>
    <scope>NUCLEOTIDE SEQUENCE [LARGE SCALE GENOMIC DNA]</scope>
    <source>
        <strain evidence="1 2">AS_MEX2019</strain>
        <tissue evidence="1">Muscle</tissue>
    </source>
</reference>
<gene>
    <name evidence="1" type="ORF">AMECASPLE_038479</name>
</gene>
<evidence type="ECO:0000313" key="1">
    <source>
        <dbReference type="EMBL" id="MEQ2317018.1"/>
    </source>
</evidence>
<proteinExistence type="predicted"/>
<feature type="non-terminal residue" evidence="1">
    <location>
        <position position="81"/>
    </location>
</feature>
<dbReference type="Proteomes" id="UP001469553">
    <property type="component" value="Unassembled WGS sequence"/>
</dbReference>
<comment type="caution">
    <text evidence="1">The sequence shown here is derived from an EMBL/GenBank/DDBJ whole genome shotgun (WGS) entry which is preliminary data.</text>
</comment>
<evidence type="ECO:0000313" key="2">
    <source>
        <dbReference type="Proteomes" id="UP001469553"/>
    </source>
</evidence>